<dbReference type="Gene3D" id="3.40.50.150">
    <property type="entry name" value="Vaccinia Virus protein VP39"/>
    <property type="match status" value="1"/>
</dbReference>
<name>A0AAN6RS46_9PEZI</name>
<protein>
    <submittedName>
        <fullName evidence="2">Methyltransferase domain-containing protein</fullName>
    </submittedName>
</protein>
<dbReference type="PANTHER" id="PTHR43861">
    <property type="entry name" value="TRANS-ACONITATE 2-METHYLTRANSFERASE-RELATED"/>
    <property type="match status" value="1"/>
</dbReference>
<evidence type="ECO:0000313" key="3">
    <source>
        <dbReference type="Proteomes" id="UP001303889"/>
    </source>
</evidence>
<proteinExistence type="predicted"/>
<comment type="caution">
    <text evidence="2">The sequence shown here is derived from an EMBL/GenBank/DDBJ whole genome shotgun (WGS) entry which is preliminary data.</text>
</comment>
<evidence type="ECO:0000313" key="2">
    <source>
        <dbReference type="EMBL" id="KAK3900468.1"/>
    </source>
</evidence>
<reference evidence="2" key="1">
    <citation type="journal article" date="2023" name="Mol. Phylogenet. Evol.">
        <title>Genome-scale phylogeny and comparative genomics of the fungal order Sordariales.</title>
        <authorList>
            <person name="Hensen N."/>
            <person name="Bonometti L."/>
            <person name="Westerberg I."/>
            <person name="Brannstrom I.O."/>
            <person name="Guillou S."/>
            <person name="Cros-Aarteil S."/>
            <person name="Calhoun S."/>
            <person name="Haridas S."/>
            <person name="Kuo A."/>
            <person name="Mondo S."/>
            <person name="Pangilinan J."/>
            <person name="Riley R."/>
            <person name="LaButti K."/>
            <person name="Andreopoulos B."/>
            <person name="Lipzen A."/>
            <person name="Chen C."/>
            <person name="Yan M."/>
            <person name="Daum C."/>
            <person name="Ng V."/>
            <person name="Clum A."/>
            <person name="Steindorff A."/>
            <person name="Ohm R.A."/>
            <person name="Martin F."/>
            <person name="Silar P."/>
            <person name="Natvig D.O."/>
            <person name="Lalanne C."/>
            <person name="Gautier V."/>
            <person name="Ament-Velasquez S.L."/>
            <person name="Kruys A."/>
            <person name="Hutchinson M.I."/>
            <person name="Powell A.J."/>
            <person name="Barry K."/>
            <person name="Miller A.N."/>
            <person name="Grigoriev I.V."/>
            <person name="Debuchy R."/>
            <person name="Gladieux P."/>
            <person name="Hiltunen Thoren M."/>
            <person name="Johannesson H."/>
        </authorList>
    </citation>
    <scope>NUCLEOTIDE SEQUENCE</scope>
    <source>
        <strain evidence="2">CBS 103.79</strain>
    </source>
</reference>
<keyword evidence="2" id="KW-0808">Transferase</keyword>
<sequence length="216" mass="23560">MSSDGDARFWDKAADKYSKSPIADKAGYEHTLDKTRRLLEPDSRVLELGCGTGGTAIQLASGVRQYLATDISTKMIEIARGKNTDNDAVPGLEFRAATAEALAAEPAQFNAVLAFNFLHLVHDLPGMLRSVHSLLAPGGLFISKTPCIWDMGLGLILLPVLPLMRAIGFAPFVVVFSADDLKKRIKEAGFEIITTEYHGTRNNDKRPFIVAEKKMA</sequence>
<accession>A0AAN6RS46</accession>
<feature type="transmembrane region" description="Helical" evidence="1">
    <location>
        <begin position="151"/>
        <end position="176"/>
    </location>
</feature>
<dbReference type="InterPro" id="IPR029063">
    <property type="entry name" value="SAM-dependent_MTases_sf"/>
</dbReference>
<dbReference type="EMBL" id="MU855668">
    <property type="protein sequence ID" value="KAK3900468.1"/>
    <property type="molecule type" value="Genomic_DNA"/>
</dbReference>
<keyword evidence="2" id="KW-0489">Methyltransferase</keyword>
<keyword evidence="3" id="KW-1185">Reference proteome</keyword>
<keyword evidence="1" id="KW-0812">Transmembrane</keyword>
<reference evidence="2" key="2">
    <citation type="submission" date="2023-05" db="EMBL/GenBank/DDBJ databases">
        <authorList>
            <consortium name="Lawrence Berkeley National Laboratory"/>
            <person name="Steindorff A."/>
            <person name="Hensen N."/>
            <person name="Bonometti L."/>
            <person name="Westerberg I."/>
            <person name="Brannstrom I.O."/>
            <person name="Guillou S."/>
            <person name="Cros-Aarteil S."/>
            <person name="Calhoun S."/>
            <person name="Haridas S."/>
            <person name="Kuo A."/>
            <person name="Mondo S."/>
            <person name="Pangilinan J."/>
            <person name="Riley R."/>
            <person name="Labutti K."/>
            <person name="Andreopoulos B."/>
            <person name="Lipzen A."/>
            <person name="Chen C."/>
            <person name="Yanf M."/>
            <person name="Daum C."/>
            <person name="Ng V."/>
            <person name="Clum A."/>
            <person name="Ohm R."/>
            <person name="Martin F."/>
            <person name="Silar P."/>
            <person name="Natvig D."/>
            <person name="Lalanne C."/>
            <person name="Gautier V."/>
            <person name="Ament-Velasquez S.L."/>
            <person name="Kruys A."/>
            <person name="Hutchinson M.I."/>
            <person name="Powell A.J."/>
            <person name="Barry K."/>
            <person name="Miller A.N."/>
            <person name="Grigoriev I.V."/>
            <person name="Debuchy R."/>
            <person name="Gladieux P."/>
            <person name="Thoren M.H."/>
            <person name="Johannesson H."/>
        </authorList>
    </citation>
    <scope>NUCLEOTIDE SEQUENCE</scope>
    <source>
        <strain evidence="2">CBS 103.79</strain>
    </source>
</reference>
<dbReference type="PANTHER" id="PTHR43861:SF1">
    <property type="entry name" value="TRANS-ACONITATE 2-METHYLTRANSFERASE"/>
    <property type="match status" value="1"/>
</dbReference>
<dbReference type="SUPFAM" id="SSF53335">
    <property type="entry name" value="S-adenosyl-L-methionine-dependent methyltransferases"/>
    <property type="match status" value="1"/>
</dbReference>
<organism evidence="2 3">
    <name type="scientific">Staphylotrichum tortipilum</name>
    <dbReference type="NCBI Taxonomy" id="2831512"/>
    <lineage>
        <taxon>Eukaryota</taxon>
        <taxon>Fungi</taxon>
        <taxon>Dikarya</taxon>
        <taxon>Ascomycota</taxon>
        <taxon>Pezizomycotina</taxon>
        <taxon>Sordariomycetes</taxon>
        <taxon>Sordariomycetidae</taxon>
        <taxon>Sordariales</taxon>
        <taxon>Chaetomiaceae</taxon>
        <taxon>Staphylotrichum</taxon>
    </lineage>
</organism>
<keyword evidence="1" id="KW-1133">Transmembrane helix</keyword>
<keyword evidence="1" id="KW-0472">Membrane</keyword>
<dbReference type="CDD" id="cd02440">
    <property type="entry name" value="AdoMet_MTases"/>
    <property type="match status" value="1"/>
</dbReference>
<dbReference type="Proteomes" id="UP001303889">
    <property type="component" value="Unassembled WGS sequence"/>
</dbReference>
<evidence type="ECO:0000256" key="1">
    <source>
        <dbReference type="SAM" id="Phobius"/>
    </source>
</evidence>
<dbReference type="Pfam" id="PF13489">
    <property type="entry name" value="Methyltransf_23"/>
    <property type="match status" value="1"/>
</dbReference>
<dbReference type="GO" id="GO:0008168">
    <property type="term" value="F:methyltransferase activity"/>
    <property type="evidence" value="ECO:0007669"/>
    <property type="project" value="UniProtKB-KW"/>
</dbReference>
<dbReference type="GO" id="GO:0032259">
    <property type="term" value="P:methylation"/>
    <property type="evidence" value="ECO:0007669"/>
    <property type="project" value="UniProtKB-KW"/>
</dbReference>
<dbReference type="AlphaFoldDB" id="A0AAN6RS46"/>
<gene>
    <name evidence="2" type="ORF">C8A05DRAFT_45690</name>
</gene>